<dbReference type="Gene3D" id="2.40.128.630">
    <property type="match status" value="1"/>
</dbReference>
<dbReference type="InterPro" id="IPR000719">
    <property type="entry name" value="Prot_kinase_dom"/>
</dbReference>
<dbReference type="PROSITE" id="PS00108">
    <property type="entry name" value="PROTEIN_KINASE_ST"/>
    <property type="match status" value="1"/>
</dbReference>
<dbReference type="GO" id="GO:0005524">
    <property type="term" value="F:ATP binding"/>
    <property type="evidence" value="ECO:0007669"/>
    <property type="project" value="UniProtKB-UniRule"/>
</dbReference>
<dbReference type="InParanoid" id="A0A0D2G8D7"/>
<dbReference type="SUPFAM" id="SSF50998">
    <property type="entry name" value="Quinoprotein alcohol dehydrogenase-like"/>
    <property type="match status" value="2"/>
</dbReference>
<dbReference type="InterPro" id="IPR011047">
    <property type="entry name" value="Quinoprotein_ADH-like_sf"/>
</dbReference>
<protein>
    <recommendedName>
        <fullName evidence="6">Protein kinase domain-containing protein</fullName>
    </recommendedName>
</protein>
<evidence type="ECO:0000256" key="1">
    <source>
        <dbReference type="ARBA" id="ARBA00022679"/>
    </source>
</evidence>
<evidence type="ECO:0000256" key="4">
    <source>
        <dbReference type="ARBA" id="ARBA00022840"/>
    </source>
</evidence>
<dbReference type="Pfam" id="PF00069">
    <property type="entry name" value="Pkinase"/>
    <property type="match status" value="1"/>
</dbReference>
<dbReference type="InterPro" id="IPR018391">
    <property type="entry name" value="PQQ_b-propeller_rpt"/>
</dbReference>
<proteinExistence type="predicted"/>
<dbReference type="PANTHER" id="PTHR43289:SF6">
    <property type="entry name" value="SERINE_THREONINE-PROTEIN KINASE NEKL-3"/>
    <property type="match status" value="1"/>
</dbReference>
<reference evidence="7 8" key="1">
    <citation type="submission" date="2013-11" db="EMBL/GenBank/DDBJ databases">
        <title>Metagenomic analysis of a methanogenic consortium involved in long chain n-alkane degradation.</title>
        <authorList>
            <person name="Davidova I.A."/>
            <person name="Callaghan A.V."/>
            <person name="Wawrik B."/>
            <person name="Pruitt S."/>
            <person name="Marks C."/>
            <person name="Duncan K.E."/>
            <person name="Suflita J.M."/>
        </authorList>
    </citation>
    <scope>NUCLEOTIDE SEQUENCE [LARGE SCALE GENOMIC DNA]</scope>
    <source>
        <strain evidence="7 8">SPR</strain>
    </source>
</reference>
<accession>A0A0D2G8D7</accession>
<dbReference type="OrthoDB" id="9801841at2"/>
<dbReference type="STRING" id="1429043.X474_25450"/>
<dbReference type="Proteomes" id="UP000032233">
    <property type="component" value="Unassembled WGS sequence"/>
</dbReference>
<dbReference type="Pfam" id="PF13360">
    <property type="entry name" value="PQQ_2"/>
    <property type="match status" value="2"/>
</dbReference>
<evidence type="ECO:0000259" key="6">
    <source>
        <dbReference type="PROSITE" id="PS50011"/>
    </source>
</evidence>
<evidence type="ECO:0000256" key="3">
    <source>
        <dbReference type="ARBA" id="ARBA00022777"/>
    </source>
</evidence>
<dbReference type="SMART" id="SM00564">
    <property type="entry name" value="PQQ"/>
    <property type="match status" value="7"/>
</dbReference>
<dbReference type="InterPro" id="IPR015943">
    <property type="entry name" value="WD40/YVTN_repeat-like_dom_sf"/>
</dbReference>
<dbReference type="InterPro" id="IPR002372">
    <property type="entry name" value="PQQ_rpt_dom"/>
</dbReference>
<dbReference type="SMART" id="SM00220">
    <property type="entry name" value="S_TKc"/>
    <property type="match status" value="1"/>
</dbReference>
<dbReference type="InterPro" id="IPR011009">
    <property type="entry name" value="Kinase-like_dom_sf"/>
</dbReference>
<comment type="caution">
    <text evidence="7">The sequence shown here is derived from an EMBL/GenBank/DDBJ whole genome shotgun (WGS) entry which is preliminary data.</text>
</comment>
<keyword evidence="1" id="KW-0808">Transferase</keyword>
<dbReference type="AlphaFoldDB" id="A0A0D2G8D7"/>
<keyword evidence="3" id="KW-0418">Kinase</keyword>
<dbReference type="SUPFAM" id="SSF56112">
    <property type="entry name" value="Protein kinase-like (PK-like)"/>
    <property type="match status" value="1"/>
</dbReference>
<keyword evidence="4 5" id="KW-0067">ATP-binding</keyword>
<dbReference type="PROSITE" id="PS00107">
    <property type="entry name" value="PROTEIN_KINASE_ATP"/>
    <property type="match status" value="1"/>
</dbReference>
<dbReference type="PROSITE" id="PS50011">
    <property type="entry name" value="PROTEIN_KINASE_DOM"/>
    <property type="match status" value="1"/>
</dbReference>
<dbReference type="RefSeq" id="WP_044352313.1">
    <property type="nucleotide sequence ID" value="NZ_AZAC01000067.1"/>
</dbReference>
<dbReference type="InterPro" id="IPR008271">
    <property type="entry name" value="Ser/Thr_kinase_AS"/>
</dbReference>
<evidence type="ECO:0000313" key="7">
    <source>
        <dbReference type="EMBL" id="KIX11212.1"/>
    </source>
</evidence>
<dbReference type="PANTHER" id="PTHR43289">
    <property type="entry name" value="MITOGEN-ACTIVATED PROTEIN KINASE KINASE KINASE 20-RELATED"/>
    <property type="match status" value="1"/>
</dbReference>
<evidence type="ECO:0000313" key="8">
    <source>
        <dbReference type="Proteomes" id="UP000032233"/>
    </source>
</evidence>
<name>A0A0D2G8D7_9BACT</name>
<dbReference type="InterPro" id="IPR017441">
    <property type="entry name" value="Protein_kinase_ATP_BS"/>
</dbReference>
<dbReference type="GO" id="GO:0004674">
    <property type="term" value="F:protein serine/threonine kinase activity"/>
    <property type="evidence" value="ECO:0007669"/>
    <property type="project" value="TreeGrafter"/>
</dbReference>
<gene>
    <name evidence="7" type="ORF">X474_25450</name>
</gene>
<dbReference type="Gene3D" id="2.130.10.10">
    <property type="entry name" value="YVTN repeat-like/Quinoprotein amine dehydrogenase"/>
    <property type="match status" value="1"/>
</dbReference>
<feature type="binding site" evidence="5">
    <location>
        <position position="36"/>
    </location>
    <ligand>
        <name>ATP</name>
        <dbReference type="ChEBI" id="CHEBI:30616"/>
    </ligand>
</feature>
<evidence type="ECO:0000256" key="2">
    <source>
        <dbReference type="ARBA" id="ARBA00022741"/>
    </source>
</evidence>
<evidence type="ECO:0000256" key="5">
    <source>
        <dbReference type="PROSITE-ProRule" id="PRU10141"/>
    </source>
</evidence>
<keyword evidence="2 5" id="KW-0547">Nucleotide-binding</keyword>
<dbReference type="Gene3D" id="2.40.10.480">
    <property type="match status" value="1"/>
</dbReference>
<organism evidence="7 8">
    <name type="scientific">Dethiosulfatarculus sandiegensis</name>
    <dbReference type="NCBI Taxonomy" id="1429043"/>
    <lineage>
        <taxon>Bacteria</taxon>
        <taxon>Pseudomonadati</taxon>
        <taxon>Thermodesulfobacteriota</taxon>
        <taxon>Desulfarculia</taxon>
        <taxon>Desulfarculales</taxon>
        <taxon>Desulfarculaceae</taxon>
        <taxon>Dethiosulfatarculus</taxon>
    </lineage>
</organism>
<dbReference type="EMBL" id="AZAC01000067">
    <property type="protein sequence ID" value="KIX11212.1"/>
    <property type="molecule type" value="Genomic_DNA"/>
</dbReference>
<keyword evidence="8" id="KW-1185">Reference proteome</keyword>
<dbReference type="CDD" id="cd14014">
    <property type="entry name" value="STKc_PknB_like"/>
    <property type="match status" value="1"/>
</dbReference>
<feature type="domain" description="Protein kinase" evidence="6">
    <location>
        <begin position="7"/>
        <end position="256"/>
    </location>
</feature>
<sequence>MEFLDRYRIIRLLGQGAFGSVYLARHPELGVLRAIKLLHQGVANDALLTEAVNQASLEHPNIVQVFDTGRHEEQPFIVMEYLSGGSLQEILQKGPLGLDRALAISVDLASALEHAEAGKVIHRDIKPANVLLHKNHAAKLGDFGLARLFAGKSSQKTKVAGTVAYLSPEQLQGQITFQSDLWALGCLMVEMLSGEPPFGREDNYAAMKRICEAKPVFPDKMRGRLPGELLSLVQSLLQKEPGRRPQNAGQVKELLLTFSDPRTPALDAGRQATMLEEDWPCFQGNPGRTGSVSGAPSPSLKKVWQYEAGAPLFSSPALCRGRAFFGSTDGRIHALDLLTGSSLWTSQSRGHCPTGVIAFGAGVVAITYDGLVYALKASDGELIWRNQVKGGCFTTAPWFTRQGVLVLSKDGLLVSLSLVDGKVNWSHNFDSVFEAGLLWSENQIVTIDSKGLVRALDPEKGEYLWQVELGCPVEAAPCARKGRLFVQGLTGRLFCLDTITGARQWSHDLKTLAPAAPAVQKDKVVAVGANGQVVCLDAVSGQARWQTGINRAVTASPALAFDSVVILDRKGCLTLLEGQGGEKLSQIHLGAPFHSSPVIRRDMVLALDTSGRVFALA</sequence>
<dbReference type="Gene3D" id="1.10.510.10">
    <property type="entry name" value="Transferase(Phosphotransferase) domain 1"/>
    <property type="match status" value="1"/>
</dbReference>